<accession>A0A5B8UGC2</accession>
<name>A0A5B8UGC2_9BACT</name>
<dbReference type="OrthoDB" id="679315at2"/>
<reference evidence="1 2" key="1">
    <citation type="journal article" date="2015" name="Int. J. Syst. Evol. Microbiol.">
        <title>Flavisolibacter ginsenosidimutans sp. nov., with ginsenoside-converting activity isolated from soil used for cultivating ginseng.</title>
        <authorList>
            <person name="Zhao Y."/>
            <person name="Liu Q."/>
            <person name="Kang M.S."/>
            <person name="Jin F."/>
            <person name="Yu H."/>
            <person name="Im W.T."/>
        </authorList>
    </citation>
    <scope>NUCLEOTIDE SEQUENCE [LARGE SCALE GENOMIC DNA]</scope>
    <source>
        <strain evidence="1 2">Gsoil 636</strain>
    </source>
</reference>
<dbReference type="EMBL" id="CP042433">
    <property type="protein sequence ID" value="QEC55711.1"/>
    <property type="molecule type" value="Genomic_DNA"/>
</dbReference>
<protein>
    <recommendedName>
        <fullName evidence="3">HEPN domain-containing protein</fullName>
    </recommendedName>
</protein>
<evidence type="ECO:0008006" key="3">
    <source>
        <dbReference type="Google" id="ProtNLM"/>
    </source>
</evidence>
<dbReference type="RefSeq" id="WP_146784928.1">
    <property type="nucleotide sequence ID" value="NZ_BAABIO010000001.1"/>
</dbReference>
<sequence>MSKLVELQDWLQQNEKVEKQEVKLFLTEKELRSYPKYKYASDEEVQNAILTFHKLALACYQAFCKEEKASEAKNYDITSKQ</sequence>
<evidence type="ECO:0000313" key="1">
    <source>
        <dbReference type="EMBL" id="QEC55711.1"/>
    </source>
</evidence>
<gene>
    <name evidence="1" type="ORF">FSB75_07335</name>
</gene>
<dbReference type="AlphaFoldDB" id="A0A5B8UGC2"/>
<proteinExistence type="predicted"/>
<evidence type="ECO:0000313" key="2">
    <source>
        <dbReference type="Proteomes" id="UP000321204"/>
    </source>
</evidence>
<dbReference type="KEGG" id="fgg:FSB75_07335"/>
<dbReference type="Proteomes" id="UP000321204">
    <property type="component" value="Chromosome"/>
</dbReference>
<keyword evidence="2" id="KW-1185">Reference proteome</keyword>
<organism evidence="1 2">
    <name type="scientific">Flavisolibacter ginsenosidimutans</name>
    <dbReference type="NCBI Taxonomy" id="661481"/>
    <lineage>
        <taxon>Bacteria</taxon>
        <taxon>Pseudomonadati</taxon>
        <taxon>Bacteroidota</taxon>
        <taxon>Chitinophagia</taxon>
        <taxon>Chitinophagales</taxon>
        <taxon>Chitinophagaceae</taxon>
        <taxon>Flavisolibacter</taxon>
    </lineage>
</organism>